<dbReference type="InterPro" id="IPR015927">
    <property type="entry name" value="Peptidase_S24_S26A/B/C"/>
</dbReference>
<dbReference type="SUPFAM" id="SSF51306">
    <property type="entry name" value="LexA/Signal peptidase"/>
    <property type="match status" value="1"/>
</dbReference>
<dbReference type="Pfam" id="PF00717">
    <property type="entry name" value="Peptidase_S24"/>
    <property type="match status" value="1"/>
</dbReference>
<dbReference type="InterPro" id="IPR036286">
    <property type="entry name" value="LexA/Signal_pep-like_sf"/>
</dbReference>
<evidence type="ECO:0000313" key="2">
    <source>
        <dbReference type="EMBL" id="MBG9979076.1"/>
    </source>
</evidence>
<protein>
    <recommendedName>
        <fullName evidence="1">Peptidase S24/S26A/S26B/S26C domain-containing protein</fullName>
    </recommendedName>
</protein>
<organism evidence="2 3">
    <name type="scientific">Ruoffia tabacinasalis</name>
    <dbReference type="NCBI Taxonomy" id="87458"/>
    <lineage>
        <taxon>Bacteria</taxon>
        <taxon>Bacillati</taxon>
        <taxon>Bacillota</taxon>
        <taxon>Bacilli</taxon>
        <taxon>Lactobacillales</taxon>
        <taxon>Aerococcaceae</taxon>
        <taxon>Ruoffia</taxon>
    </lineage>
</organism>
<proteinExistence type="predicted"/>
<dbReference type="Gene3D" id="2.10.109.10">
    <property type="entry name" value="Umud Fragment, subunit A"/>
    <property type="match status" value="1"/>
</dbReference>
<keyword evidence="3" id="KW-1185">Reference proteome</keyword>
<evidence type="ECO:0000313" key="3">
    <source>
        <dbReference type="Proteomes" id="UP000823401"/>
    </source>
</evidence>
<evidence type="ECO:0000259" key="1">
    <source>
        <dbReference type="Pfam" id="PF00717"/>
    </source>
</evidence>
<gene>
    <name evidence="2" type="ORF">HYQ42_09795</name>
</gene>
<dbReference type="Proteomes" id="UP000823401">
    <property type="component" value="Unassembled WGS sequence"/>
</dbReference>
<dbReference type="EMBL" id="JACCEL010000027">
    <property type="protein sequence ID" value="MBG9979076.1"/>
    <property type="molecule type" value="Genomic_DNA"/>
</dbReference>
<sequence>MDPLIRENTLVLTKSYTDAADGSLVVILPDGETKPLVRFLRYDKDRALFISENSLDNKIYTVDDATIIGDVIASINIFNTL</sequence>
<comment type="caution">
    <text evidence="2">The sequence shown here is derived from an EMBL/GenBank/DDBJ whole genome shotgun (WGS) entry which is preliminary data.</text>
</comment>
<name>A0ABS0LNP3_9LACT</name>
<feature type="domain" description="Peptidase S24/S26A/S26B/S26C" evidence="1">
    <location>
        <begin position="1"/>
        <end position="72"/>
    </location>
</feature>
<accession>A0ABS0LNP3</accession>
<reference evidence="2 3" key="1">
    <citation type="submission" date="2020-07" db="EMBL/GenBank/DDBJ databases">
        <title>Facklamia lactis sp. nov., isolated from raw milk.</title>
        <authorList>
            <person name="Doll E.V."/>
            <person name="Huptas C."/>
            <person name="Staib L."/>
            <person name="Wenning M."/>
            <person name="Scherer S."/>
        </authorList>
    </citation>
    <scope>NUCLEOTIDE SEQUENCE [LARGE SCALE GENOMIC DNA]</scope>
    <source>
        <strain evidence="2 3">DSM 104272</strain>
    </source>
</reference>